<dbReference type="PANTHER" id="PTHR45985:SF8">
    <property type="entry name" value="CHITIN DEACETYLASE-LIKE 9, ISOFORM A"/>
    <property type="match status" value="1"/>
</dbReference>
<name>A0A3S1BPV1_ELYCH</name>
<dbReference type="Proteomes" id="UP000271974">
    <property type="component" value="Unassembled WGS sequence"/>
</dbReference>
<dbReference type="InterPro" id="IPR011330">
    <property type="entry name" value="Glyco_hydro/deAcase_b/a-brl"/>
</dbReference>
<dbReference type="Gene3D" id="3.20.20.370">
    <property type="entry name" value="Glycoside hydrolase/deacetylase"/>
    <property type="match status" value="2"/>
</dbReference>
<gene>
    <name evidence="1" type="ORF">EGW08_003644</name>
</gene>
<reference evidence="1 2" key="1">
    <citation type="submission" date="2019-01" db="EMBL/GenBank/DDBJ databases">
        <title>A draft genome assembly of the solar-powered sea slug Elysia chlorotica.</title>
        <authorList>
            <person name="Cai H."/>
            <person name="Li Q."/>
            <person name="Fang X."/>
            <person name="Li J."/>
            <person name="Curtis N.E."/>
            <person name="Altenburger A."/>
            <person name="Shibata T."/>
            <person name="Feng M."/>
            <person name="Maeda T."/>
            <person name="Schwartz J.A."/>
            <person name="Shigenobu S."/>
            <person name="Lundholm N."/>
            <person name="Nishiyama T."/>
            <person name="Yang H."/>
            <person name="Hasebe M."/>
            <person name="Li S."/>
            <person name="Pierce S.K."/>
            <person name="Wang J."/>
        </authorList>
    </citation>
    <scope>NUCLEOTIDE SEQUENCE [LARGE SCALE GENOMIC DNA]</scope>
    <source>
        <strain evidence="1">EC2010</strain>
        <tissue evidence="1">Whole organism of an adult</tissue>
    </source>
</reference>
<dbReference type="SUPFAM" id="SSF88713">
    <property type="entry name" value="Glycoside hydrolase/deacetylase"/>
    <property type="match status" value="2"/>
</dbReference>
<dbReference type="InterPro" id="IPR052740">
    <property type="entry name" value="CE4"/>
</dbReference>
<accession>A0A3S1BPV1</accession>
<protein>
    <recommendedName>
        <fullName evidence="3">NodB homology domain-containing protein</fullName>
    </recommendedName>
</protein>
<dbReference type="PANTHER" id="PTHR45985">
    <property type="match status" value="1"/>
</dbReference>
<evidence type="ECO:0000313" key="2">
    <source>
        <dbReference type="Proteomes" id="UP000271974"/>
    </source>
</evidence>
<sequence length="636" mass="70554">MKTSRRIMQWRGMEIASHSVTHTDIDTAEKLRREAGEEKDNIVNESMVPASDVVGWRSPNLKTAGDAQPEVLSSLNYTYDISLPYSRDSSTPWPFTLDYGYPYPCSIQPCPAQDSSHPGFWQVMVKSFIDPATGLACGYVDGCRPKDADAALEYLWTNFLQTYEAQRAPFGLNMHGAWFAFPDYLLATEMFIDRLLSLSDVYILNVKQMLDWMRNPVSLANAKSFKPWGCSGKSLQPPTHASSPAASSPLSQLLKLPQGVNVPLTPDAHGRGHVNMTQIGTMNPPATMRPTVPLAPLKPQPLSFLRPNHQEAASTRAPIPAYLHPVLSKGSNDEMCVQGFNCHLPSCLCRSVLPPSNLSPANVPQIVYFAIDSFVHAQTFPSLMQIFSGFRKNPNGCPISATIFMPSAGNHPLYISVLRAKGVRLGVKGGHFSPLHSDFLVKQSVLAEVYKANVYNLTASFGWRGFANLSPTDAVFEALAERGVSFDSSVMAASRDQPWPYTLDFGLKDDCSILAAQCPTARYPGLWEVPMSSLRFINPHQKCFFLDTCPGLTATEENIFRVLLNNFHLHYSGNRSPFGINLHHNWLVGQNRIAYQRAIIRFFDEVLSKGDVIITSIEQMLKWIASPVPYASQFPC</sequence>
<dbReference type="EMBL" id="RQTK01000078">
    <property type="protein sequence ID" value="RUS88618.1"/>
    <property type="molecule type" value="Genomic_DNA"/>
</dbReference>
<dbReference type="OrthoDB" id="504708at2759"/>
<organism evidence="1 2">
    <name type="scientific">Elysia chlorotica</name>
    <name type="common">Eastern emerald elysia</name>
    <name type="synonym">Sea slug</name>
    <dbReference type="NCBI Taxonomy" id="188477"/>
    <lineage>
        <taxon>Eukaryota</taxon>
        <taxon>Metazoa</taxon>
        <taxon>Spiralia</taxon>
        <taxon>Lophotrochozoa</taxon>
        <taxon>Mollusca</taxon>
        <taxon>Gastropoda</taxon>
        <taxon>Heterobranchia</taxon>
        <taxon>Euthyneura</taxon>
        <taxon>Panpulmonata</taxon>
        <taxon>Sacoglossa</taxon>
        <taxon>Placobranchoidea</taxon>
        <taxon>Plakobranchidae</taxon>
        <taxon>Elysia</taxon>
    </lineage>
</organism>
<dbReference type="AlphaFoldDB" id="A0A3S1BPV1"/>
<dbReference type="GO" id="GO:0005975">
    <property type="term" value="P:carbohydrate metabolic process"/>
    <property type="evidence" value="ECO:0007669"/>
    <property type="project" value="InterPro"/>
</dbReference>
<evidence type="ECO:0008006" key="3">
    <source>
        <dbReference type="Google" id="ProtNLM"/>
    </source>
</evidence>
<comment type="caution">
    <text evidence="1">The sequence shown here is derived from an EMBL/GenBank/DDBJ whole genome shotgun (WGS) entry which is preliminary data.</text>
</comment>
<proteinExistence type="predicted"/>
<evidence type="ECO:0000313" key="1">
    <source>
        <dbReference type="EMBL" id="RUS88618.1"/>
    </source>
</evidence>
<keyword evidence="2" id="KW-1185">Reference proteome</keyword>